<evidence type="ECO:0000256" key="1">
    <source>
        <dbReference type="ARBA" id="ARBA00022690"/>
    </source>
</evidence>
<gene>
    <name evidence="4" type="ORF">IscW_ISCW005022</name>
</gene>
<dbReference type="InterPro" id="IPR036084">
    <property type="entry name" value="Ser_inhib-like_sf"/>
</dbReference>
<dbReference type="InterPro" id="IPR051368">
    <property type="entry name" value="SerProtInhib-TIL_Domain"/>
</dbReference>
<dbReference type="Gene3D" id="2.10.25.10">
    <property type="entry name" value="Laminin"/>
    <property type="match status" value="2"/>
</dbReference>
<feature type="non-terminal residue" evidence="4">
    <location>
        <position position="1"/>
    </location>
</feature>
<sequence length="134" mass="14495">PKPETCVEGEVWKECVGSSCAELTCKDPVASNGCTLDCNYGCYCADGLYRDVKKNCVRIEHTICSPGSENAPTTEACGEGEVWKNCVGGSCAELTCEHPKPPNGCTKDCNYGCYCGEGYYRNSQEQCVTKEQCT</sequence>
<dbReference type="AlphaFoldDB" id="B7PGY5"/>
<proteinExistence type="predicted"/>
<protein>
    <submittedName>
        <fullName evidence="4 5">Secreted protein, putative</fullName>
    </submittedName>
</protein>
<dbReference type="EMBL" id="ABJB010764643">
    <property type="status" value="NOT_ANNOTATED_CDS"/>
    <property type="molecule type" value="Genomic_DNA"/>
</dbReference>
<dbReference type="VEuPathDB" id="VectorBase:ISCW005022"/>
<dbReference type="STRING" id="6945.B7PGY5"/>
<keyword evidence="2" id="KW-1015">Disulfide bond</keyword>
<dbReference type="EMBL" id="ABJB010696332">
    <property type="status" value="NOT_ANNOTATED_CDS"/>
    <property type="molecule type" value="Genomic_DNA"/>
</dbReference>
<evidence type="ECO:0000256" key="2">
    <source>
        <dbReference type="ARBA" id="ARBA00023157"/>
    </source>
</evidence>
<evidence type="ECO:0000313" key="5">
    <source>
        <dbReference type="EnsemblMetazoa" id="ISCW005022-PA"/>
    </source>
</evidence>
<feature type="domain" description="TIL" evidence="3">
    <location>
        <begin position="77"/>
        <end position="133"/>
    </location>
</feature>
<dbReference type="EnsemblMetazoa" id="ISCW005022-RA">
    <property type="protein sequence ID" value="ISCW005022-PA"/>
    <property type="gene ID" value="ISCW005022"/>
</dbReference>
<dbReference type="CDD" id="cd19941">
    <property type="entry name" value="TIL"/>
    <property type="match status" value="2"/>
</dbReference>
<dbReference type="OrthoDB" id="7612169at2759"/>
<reference evidence="4 6" key="1">
    <citation type="submission" date="2008-03" db="EMBL/GenBank/DDBJ databases">
        <title>Annotation of Ixodes scapularis.</title>
        <authorList>
            <consortium name="Ixodes scapularis Genome Project Consortium"/>
            <person name="Caler E."/>
            <person name="Hannick L.I."/>
            <person name="Bidwell S."/>
            <person name="Joardar V."/>
            <person name="Thiagarajan M."/>
            <person name="Amedeo P."/>
            <person name="Galinsky K.J."/>
            <person name="Schobel S."/>
            <person name="Inman J."/>
            <person name="Hostetler J."/>
            <person name="Miller J."/>
            <person name="Hammond M."/>
            <person name="Megy K."/>
            <person name="Lawson D."/>
            <person name="Kodira C."/>
            <person name="Sutton G."/>
            <person name="Meyer J."/>
            <person name="Hill C.A."/>
            <person name="Birren B."/>
            <person name="Nene V."/>
            <person name="Collins F."/>
            <person name="Alarcon-Chaidez F."/>
            <person name="Wikel S."/>
            <person name="Strausberg R."/>
        </authorList>
    </citation>
    <scope>NUCLEOTIDE SEQUENCE [LARGE SCALE GENOMIC DNA]</scope>
    <source>
        <strain evidence="6">Wikel</strain>
        <strain evidence="4">Wikel colony</strain>
    </source>
</reference>
<dbReference type="VEuPathDB" id="VectorBase:ISCI005022"/>
<dbReference type="Proteomes" id="UP000001555">
    <property type="component" value="Unassembled WGS sequence"/>
</dbReference>
<name>B7PGY5_IXOSC</name>
<reference evidence="5" key="2">
    <citation type="submission" date="2020-05" db="UniProtKB">
        <authorList>
            <consortium name="EnsemblMetazoa"/>
        </authorList>
    </citation>
    <scope>IDENTIFICATION</scope>
    <source>
        <strain evidence="5">wikel</strain>
    </source>
</reference>
<dbReference type="EMBL" id="ABJB010433654">
    <property type="status" value="NOT_ANNOTATED_CDS"/>
    <property type="molecule type" value="Genomic_DNA"/>
</dbReference>
<dbReference type="PaxDb" id="6945-B7PGY5"/>
<dbReference type="InterPro" id="IPR002919">
    <property type="entry name" value="TIL_dom"/>
</dbReference>
<evidence type="ECO:0000313" key="6">
    <source>
        <dbReference type="Proteomes" id="UP000001555"/>
    </source>
</evidence>
<evidence type="ECO:0000259" key="3">
    <source>
        <dbReference type="Pfam" id="PF01826"/>
    </source>
</evidence>
<evidence type="ECO:0000313" key="4">
    <source>
        <dbReference type="EMBL" id="EEC05857.1"/>
    </source>
</evidence>
<keyword evidence="6" id="KW-1185">Reference proteome</keyword>
<dbReference type="VEuPathDB" id="VectorBase:ISCP_023443"/>
<dbReference type="PANTHER" id="PTHR23259">
    <property type="entry name" value="RIDDLE"/>
    <property type="match status" value="1"/>
</dbReference>
<organism>
    <name type="scientific">Ixodes scapularis</name>
    <name type="common">Black-legged tick</name>
    <name type="synonym">Deer tick</name>
    <dbReference type="NCBI Taxonomy" id="6945"/>
    <lineage>
        <taxon>Eukaryota</taxon>
        <taxon>Metazoa</taxon>
        <taxon>Ecdysozoa</taxon>
        <taxon>Arthropoda</taxon>
        <taxon>Chelicerata</taxon>
        <taxon>Arachnida</taxon>
        <taxon>Acari</taxon>
        <taxon>Parasitiformes</taxon>
        <taxon>Ixodida</taxon>
        <taxon>Ixodoidea</taxon>
        <taxon>Ixodidae</taxon>
        <taxon>Ixodinae</taxon>
        <taxon>Ixodes</taxon>
    </lineage>
</organism>
<dbReference type="HOGENOM" id="CLU_1901449_0_0_1"/>
<keyword evidence="1" id="KW-0646">Protease inhibitor</keyword>
<dbReference type="VEuPathDB" id="VectorBase:ISCP_014366"/>
<dbReference type="SUPFAM" id="SSF57567">
    <property type="entry name" value="Serine protease inhibitors"/>
    <property type="match status" value="2"/>
</dbReference>
<dbReference type="GO" id="GO:0030414">
    <property type="term" value="F:peptidase inhibitor activity"/>
    <property type="evidence" value="ECO:0007669"/>
    <property type="project" value="UniProtKB-KW"/>
</dbReference>
<dbReference type="EMBL" id="ABJB010738207">
    <property type="status" value="NOT_ANNOTATED_CDS"/>
    <property type="molecule type" value="Genomic_DNA"/>
</dbReference>
<dbReference type="Pfam" id="PF01826">
    <property type="entry name" value="TIL"/>
    <property type="match status" value="2"/>
</dbReference>
<feature type="domain" description="TIL" evidence="3">
    <location>
        <begin position="6"/>
        <end position="60"/>
    </location>
</feature>
<dbReference type="PANTHER" id="PTHR23259:SF69">
    <property type="entry name" value="GEO11767P1-RELATED"/>
    <property type="match status" value="1"/>
</dbReference>
<dbReference type="EMBL" id="DS709957">
    <property type="protein sequence ID" value="EEC05857.1"/>
    <property type="molecule type" value="Genomic_DNA"/>
</dbReference>
<accession>B7PGY5</accession>